<accession>A0A127V9G0</accession>
<gene>
    <name evidence="1" type="ORF">AY601_1115</name>
</gene>
<dbReference type="Proteomes" id="UP000071561">
    <property type="component" value="Chromosome"/>
</dbReference>
<name>A0A127V9G0_9SPHI</name>
<evidence type="ECO:0000313" key="2">
    <source>
        <dbReference type="Proteomes" id="UP000071561"/>
    </source>
</evidence>
<dbReference type="KEGG" id="pcm:AY601_1115"/>
<sequence>MKYFFVIALFICSSCRQSCSKDEAKKVMGDWFLRKIELPENMRLINSENVDEKLEFNIYTKKSHKYILHYFLADCDKCVNELQEIQSYFNAHKEQYKDTKLLLIATGPIDLYVKDAAKKLNFQYPIYFDKDYQSFKISNKLPLGDKLYNTMLLDGDDKLLIFGAFYSNSKAEKLYEGLISCD</sequence>
<reference evidence="1 2" key="1">
    <citation type="submission" date="2016-03" db="EMBL/GenBank/DDBJ databases">
        <title>Complete genome sequence of Pedobacter cryoconitis PAMC 27485.</title>
        <authorList>
            <person name="Lee J."/>
            <person name="Kim O.-S."/>
        </authorList>
    </citation>
    <scope>NUCLEOTIDE SEQUENCE [LARGE SCALE GENOMIC DNA]</scope>
    <source>
        <strain evidence="1 2">PAMC 27485</strain>
    </source>
</reference>
<dbReference type="Gene3D" id="3.40.30.10">
    <property type="entry name" value="Glutaredoxin"/>
    <property type="match status" value="1"/>
</dbReference>
<proteinExistence type="predicted"/>
<dbReference type="AlphaFoldDB" id="A0A127V9G0"/>
<protein>
    <recommendedName>
        <fullName evidence="3">AhpC/TSA family protein</fullName>
    </recommendedName>
</protein>
<dbReference type="PATRIC" id="fig|188932.3.peg.1152"/>
<dbReference type="RefSeq" id="WP_068397627.1">
    <property type="nucleotide sequence ID" value="NZ_CP014504.1"/>
</dbReference>
<dbReference type="InterPro" id="IPR036249">
    <property type="entry name" value="Thioredoxin-like_sf"/>
</dbReference>
<dbReference type="EMBL" id="CP014504">
    <property type="protein sequence ID" value="AMP98042.1"/>
    <property type="molecule type" value="Genomic_DNA"/>
</dbReference>
<dbReference type="OrthoDB" id="1493568at2"/>
<organism evidence="1 2">
    <name type="scientific">Pedobacter cryoconitis</name>
    <dbReference type="NCBI Taxonomy" id="188932"/>
    <lineage>
        <taxon>Bacteria</taxon>
        <taxon>Pseudomonadati</taxon>
        <taxon>Bacteroidota</taxon>
        <taxon>Sphingobacteriia</taxon>
        <taxon>Sphingobacteriales</taxon>
        <taxon>Sphingobacteriaceae</taxon>
        <taxon>Pedobacter</taxon>
    </lineage>
</organism>
<dbReference type="SUPFAM" id="SSF52833">
    <property type="entry name" value="Thioredoxin-like"/>
    <property type="match status" value="1"/>
</dbReference>
<evidence type="ECO:0000313" key="1">
    <source>
        <dbReference type="EMBL" id="AMP98042.1"/>
    </source>
</evidence>
<keyword evidence="2" id="KW-1185">Reference proteome</keyword>
<evidence type="ECO:0008006" key="3">
    <source>
        <dbReference type="Google" id="ProtNLM"/>
    </source>
</evidence>